<dbReference type="GO" id="GO:1904680">
    <property type="term" value="F:peptide transmembrane transporter activity"/>
    <property type="evidence" value="ECO:0007669"/>
    <property type="project" value="TreeGrafter"/>
</dbReference>
<dbReference type="InterPro" id="IPR039424">
    <property type="entry name" value="SBP_5"/>
</dbReference>
<keyword evidence="3" id="KW-0813">Transport</keyword>
<protein>
    <recommendedName>
        <fullName evidence="5">Solute-binding protein family 5 domain-containing protein</fullName>
    </recommendedName>
</protein>
<dbReference type="GO" id="GO:0015031">
    <property type="term" value="P:protein transport"/>
    <property type="evidence" value="ECO:0007669"/>
    <property type="project" value="UniProtKB-KW"/>
</dbReference>
<evidence type="ECO:0000256" key="1">
    <source>
        <dbReference type="ARBA" id="ARBA00022729"/>
    </source>
</evidence>
<name>A0A0H4I194_9GAMM</name>
<dbReference type="AlphaFoldDB" id="A0A0H4I194"/>
<keyword evidence="2" id="KW-0571">Peptide transport</keyword>
<keyword evidence="1 4" id="KW-0732">Signal</keyword>
<evidence type="ECO:0000256" key="2">
    <source>
        <dbReference type="ARBA" id="ARBA00022856"/>
    </source>
</evidence>
<dbReference type="EMBL" id="CP011494">
    <property type="protein sequence ID" value="AKO52694.1"/>
    <property type="molecule type" value="Genomic_DNA"/>
</dbReference>
<keyword evidence="7" id="KW-1185">Reference proteome</keyword>
<dbReference type="RefSeq" id="WP_048385786.1">
    <property type="nucleotide sequence ID" value="NZ_CP011494.1"/>
</dbReference>
<dbReference type="Gene3D" id="3.40.190.10">
    <property type="entry name" value="Periplasmic binding protein-like II"/>
    <property type="match status" value="1"/>
</dbReference>
<evidence type="ECO:0000256" key="4">
    <source>
        <dbReference type="SAM" id="SignalP"/>
    </source>
</evidence>
<accession>A0A0H4I194</accession>
<dbReference type="Pfam" id="PF00496">
    <property type="entry name" value="SBP_bac_5"/>
    <property type="match status" value="1"/>
</dbReference>
<evidence type="ECO:0000313" key="7">
    <source>
        <dbReference type="Proteomes" id="UP000036406"/>
    </source>
</evidence>
<reference evidence="6 7" key="1">
    <citation type="submission" date="2015-05" db="EMBL/GenBank/DDBJ databases">
        <title>Complete genome of Marinobacter psychrophilus strain 20041T isolated from sea-ice of the Canadian Basin.</title>
        <authorList>
            <person name="Song L."/>
            <person name="Ren L."/>
            <person name="Yu Y."/>
            <person name="Wang X."/>
        </authorList>
    </citation>
    <scope>NUCLEOTIDE SEQUENCE [LARGE SCALE GENOMIC DNA]</scope>
    <source>
        <strain evidence="6 7">20041</strain>
    </source>
</reference>
<dbReference type="GO" id="GO:0015833">
    <property type="term" value="P:peptide transport"/>
    <property type="evidence" value="ECO:0007669"/>
    <property type="project" value="UniProtKB-KW"/>
</dbReference>
<feature type="signal peptide" evidence="4">
    <location>
        <begin position="1"/>
        <end position="34"/>
    </location>
</feature>
<evidence type="ECO:0000259" key="5">
    <source>
        <dbReference type="Pfam" id="PF00496"/>
    </source>
</evidence>
<evidence type="ECO:0000256" key="3">
    <source>
        <dbReference type="ARBA" id="ARBA00022927"/>
    </source>
</evidence>
<dbReference type="GO" id="GO:0030288">
    <property type="term" value="C:outer membrane-bounded periplasmic space"/>
    <property type="evidence" value="ECO:0007669"/>
    <property type="project" value="TreeGrafter"/>
</dbReference>
<dbReference type="InterPro" id="IPR030678">
    <property type="entry name" value="Peptide/Ni-bd"/>
</dbReference>
<dbReference type="SUPFAM" id="SSF53850">
    <property type="entry name" value="Periplasmic binding protein-like II"/>
    <property type="match status" value="1"/>
</dbReference>
<dbReference type="PIRSF" id="PIRSF002741">
    <property type="entry name" value="MppA"/>
    <property type="match status" value="1"/>
</dbReference>
<dbReference type="STRING" id="330734.ABA45_09975"/>
<evidence type="ECO:0000313" key="6">
    <source>
        <dbReference type="EMBL" id="AKO52694.1"/>
    </source>
</evidence>
<dbReference type="FunFam" id="3.10.105.10:FF:000005">
    <property type="entry name" value="ABC transporter substrate-binding protein"/>
    <property type="match status" value="1"/>
</dbReference>
<proteinExistence type="predicted"/>
<dbReference type="KEGG" id="mpq:ABA45_09975"/>
<dbReference type="InterPro" id="IPR000914">
    <property type="entry name" value="SBP_5_dom"/>
</dbReference>
<dbReference type="Proteomes" id="UP000036406">
    <property type="component" value="Chromosome"/>
</dbReference>
<dbReference type="CDD" id="cd08497">
    <property type="entry name" value="MbnE-like"/>
    <property type="match status" value="1"/>
</dbReference>
<dbReference type="PATRIC" id="fig|330734.3.peg.2098"/>
<keyword evidence="3" id="KW-0653">Protein transport</keyword>
<organism evidence="6 7">
    <name type="scientific">Marinobacter psychrophilus</name>
    <dbReference type="NCBI Taxonomy" id="330734"/>
    <lineage>
        <taxon>Bacteria</taxon>
        <taxon>Pseudomonadati</taxon>
        <taxon>Pseudomonadota</taxon>
        <taxon>Gammaproteobacteria</taxon>
        <taxon>Pseudomonadales</taxon>
        <taxon>Marinobacteraceae</taxon>
        <taxon>Marinobacter</taxon>
    </lineage>
</organism>
<dbReference type="Gene3D" id="3.10.105.10">
    <property type="entry name" value="Dipeptide-binding Protein, Domain 3"/>
    <property type="match status" value="1"/>
</dbReference>
<dbReference type="GO" id="GO:0043190">
    <property type="term" value="C:ATP-binding cassette (ABC) transporter complex"/>
    <property type="evidence" value="ECO:0007669"/>
    <property type="project" value="InterPro"/>
</dbReference>
<feature type="domain" description="Solute-binding protein family 5" evidence="5">
    <location>
        <begin position="129"/>
        <end position="533"/>
    </location>
</feature>
<dbReference type="GO" id="GO:0042884">
    <property type="term" value="P:microcin transport"/>
    <property type="evidence" value="ECO:0007669"/>
    <property type="project" value="TreeGrafter"/>
</dbReference>
<feature type="chain" id="PRO_5005206093" description="Solute-binding protein family 5 domain-containing protein" evidence="4">
    <location>
        <begin position="35"/>
        <end position="622"/>
    </location>
</feature>
<dbReference type="PANTHER" id="PTHR30290">
    <property type="entry name" value="PERIPLASMIC BINDING COMPONENT OF ABC TRANSPORTER"/>
    <property type="match status" value="1"/>
</dbReference>
<sequence>MIKRRSNTSLARLFNHLLCVASIGLVMLATPLMAQNSEAPPAANSAPFNTPQHGIAMHGDTKYPPGFPHFDYVNPNAPKGDTLRLAVVANGFDTFNPFHLRGVAAAGISGYLYDTLMESSADEPFSAYGLIAESIETPADRSYVVFNLRSEARFQDGEQITAEDVAFSFNTLVTEGHPFFRNYYADVSNVTVESPQRIRFDFDTTKNRELPMILGQLPILPAHYWADREFGDSGLTPPLGSGPYRIAEFDAGRSVTYERVEDYWAKDLGVRKGRYNFNQIRYDYYNDDTVALEAFKAGNFDFRLESSAKNWATSYTGQRFESGEIITEAIGHQRPAGMQGFVFNTRKAIFSDPRVRKALTYAFDFEWANQNLFYDQYIRSDSYFANSDLASSGLPEGRELEILERYRDSLPPRVFNQAYQPPVTDGQQGVRANLKIALEELRAAGYSIKNGKMVHSETGETLAFEVLLFQKTFERVVLPFKNNLARLGVDVTVRLVDSNQYVQRVRSFDYDMTTQVFGQSDSPGNEQRDYWHSNSLDVNGSRNYAGVNNPVVDALVEQVIQAPDREELVYRTRALDRVLLNNYYVVPHWYLASDRVAYWSYLKHPGHAAKNGVDINNWWVER</sequence>
<gene>
    <name evidence="6" type="ORF">ABA45_09975</name>
</gene>
<dbReference type="PANTHER" id="PTHR30290:SF64">
    <property type="entry name" value="ABC TRANSPORTER PERIPLASMIC BINDING PROTEIN"/>
    <property type="match status" value="1"/>
</dbReference>